<dbReference type="RefSeq" id="WP_128628867.1">
    <property type="nucleotide sequence ID" value="NZ_RKST01000070.1"/>
</dbReference>
<dbReference type="Pfam" id="PF01298">
    <property type="entry name" value="TbpB_B_D"/>
    <property type="match status" value="1"/>
</dbReference>
<dbReference type="InterPro" id="IPR011250">
    <property type="entry name" value="OMP/PagP_B-barrel"/>
</dbReference>
<evidence type="ECO:0000256" key="1">
    <source>
        <dbReference type="SAM" id="SignalP"/>
    </source>
</evidence>
<protein>
    <recommendedName>
        <fullName evidence="2">Transferrin-binding protein B C-lobe/N-lobe beta-barrel domain-containing protein</fullName>
    </recommendedName>
</protein>
<dbReference type="OrthoDB" id="7529687at2"/>
<name>A0A432UZ91_9HYPH</name>
<dbReference type="AlphaFoldDB" id="A0A432UZ91"/>
<organism evidence="3 4">
    <name type="scientific">Borborobacter arsenicus</name>
    <dbReference type="NCBI Taxonomy" id="1851146"/>
    <lineage>
        <taxon>Bacteria</taxon>
        <taxon>Pseudomonadati</taxon>
        <taxon>Pseudomonadota</taxon>
        <taxon>Alphaproteobacteria</taxon>
        <taxon>Hyphomicrobiales</taxon>
        <taxon>Phyllobacteriaceae</taxon>
        <taxon>Borborobacter</taxon>
    </lineage>
</organism>
<comment type="caution">
    <text evidence="3">The sequence shown here is derived from an EMBL/GenBank/DDBJ whole genome shotgun (WGS) entry which is preliminary data.</text>
</comment>
<evidence type="ECO:0000313" key="4">
    <source>
        <dbReference type="Proteomes" id="UP000281647"/>
    </source>
</evidence>
<dbReference type="Proteomes" id="UP000281647">
    <property type="component" value="Unassembled WGS sequence"/>
</dbReference>
<gene>
    <name evidence="3" type="ORF">EET67_24940</name>
</gene>
<feature type="signal peptide" evidence="1">
    <location>
        <begin position="1"/>
        <end position="20"/>
    </location>
</feature>
<feature type="domain" description="Transferrin-binding protein B C-lobe/N-lobe beta-barrel" evidence="2">
    <location>
        <begin position="173"/>
        <end position="299"/>
    </location>
</feature>
<reference evidence="3 4" key="1">
    <citation type="submission" date="2018-11" db="EMBL/GenBank/DDBJ databases">
        <title>Pseudaminobacter arsenicus sp. nov., an arsenic-resistant bacterium isolated from arsenic-rich aquifers.</title>
        <authorList>
            <person name="Mu Y."/>
        </authorList>
    </citation>
    <scope>NUCLEOTIDE SEQUENCE [LARGE SCALE GENOMIC DNA]</scope>
    <source>
        <strain evidence="3 4">CB3</strain>
    </source>
</reference>
<dbReference type="InterPro" id="IPR001677">
    <property type="entry name" value="TbpB_B_D"/>
</dbReference>
<feature type="chain" id="PRO_5019343831" description="Transferrin-binding protein B C-lobe/N-lobe beta-barrel domain-containing protein" evidence="1">
    <location>
        <begin position="21"/>
        <end position="300"/>
    </location>
</feature>
<accession>A0A432UZ91</accession>
<dbReference type="EMBL" id="RKST01000070">
    <property type="protein sequence ID" value="RUM95142.1"/>
    <property type="molecule type" value="Genomic_DNA"/>
</dbReference>
<dbReference type="PROSITE" id="PS51257">
    <property type="entry name" value="PROKAR_LIPOPROTEIN"/>
    <property type="match status" value="1"/>
</dbReference>
<keyword evidence="1" id="KW-0732">Signal</keyword>
<proteinExistence type="predicted"/>
<sequence>MASRNITKAVVLLAAPLMLAACGGGAGGPGGPSFLGFSSMNAPGTTTINGIGKEVSVDTKPGIENATAVSAFTATGKTSVDITLDGKEDITAVAIKTPTTSEKWDASNSNLIENDGLLLAERNDGRSYAVAASPEALGFEYQTFGVWATSNAEETKGKIGVFSVGAESKASALPSAGTAAFKGAAGGIYTDKTGLADIVTAEATLGADFAARKVSFATTQTESLLAGSRSDLNLIGNLSYAAGSNELTGTVATAGGSMTGNADGRFYGPGAQEVGGIFALKGKAPGSLESFGGGFGAVKK</sequence>
<dbReference type="Gene3D" id="2.40.160.90">
    <property type="match status" value="1"/>
</dbReference>
<evidence type="ECO:0000313" key="3">
    <source>
        <dbReference type="EMBL" id="RUM95142.1"/>
    </source>
</evidence>
<keyword evidence="4" id="KW-1185">Reference proteome</keyword>
<evidence type="ECO:0000259" key="2">
    <source>
        <dbReference type="Pfam" id="PF01298"/>
    </source>
</evidence>
<dbReference type="SUPFAM" id="SSF56925">
    <property type="entry name" value="OMPA-like"/>
    <property type="match status" value="1"/>
</dbReference>